<dbReference type="Proteomes" id="UP001316087">
    <property type="component" value="Unassembled WGS sequence"/>
</dbReference>
<dbReference type="EMBL" id="JAKZFC010000003">
    <property type="protein sequence ID" value="MCH7322236.1"/>
    <property type="molecule type" value="Genomic_DNA"/>
</dbReference>
<evidence type="ECO:0000259" key="7">
    <source>
        <dbReference type="Pfam" id="PF03775"/>
    </source>
</evidence>
<keyword evidence="10" id="KW-1185">Reference proteome</keyword>
<accession>A0ABS9UD25</accession>
<evidence type="ECO:0000256" key="1">
    <source>
        <dbReference type="ARBA" id="ARBA00006291"/>
    </source>
</evidence>
<comment type="subunit">
    <text evidence="5 6">Interacts with MinD and FtsZ.</text>
</comment>
<reference evidence="9 10" key="1">
    <citation type="submission" date="2022-03" db="EMBL/GenBank/DDBJ databases">
        <authorList>
            <person name="Jo J.-H."/>
            <person name="Im W.-T."/>
        </authorList>
    </citation>
    <scope>NUCLEOTIDE SEQUENCE [LARGE SCALE GENOMIC DNA]</scope>
    <source>
        <strain evidence="9 10">MA9</strain>
    </source>
</reference>
<evidence type="ECO:0000256" key="6">
    <source>
        <dbReference type="HAMAP-Rule" id="MF_00267"/>
    </source>
</evidence>
<name>A0ABS9UD25_9BACL</name>
<evidence type="ECO:0000256" key="5">
    <source>
        <dbReference type="ARBA" id="ARBA00046874"/>
    </source>
</evidence>
<dbReference type="Gene3D" id="2.160.20.70">
    <property type="match status" value="1"/>
</dbReference>
<evidence type="ECO:0000259" key="8">
    <source>
        <dbReference type="Pfam" id="PF22642"/>
    </source>
</evidence>
<evidence type="ECO:0000256" key="2">
    <source>
        <dbReference type="ARBA" id="ARBA00022618"/>
    </source>
</evidence>
<comment type="similarity">
    <text evidence="1 6">Belongs to the MinC family.</text>
</comment>
<comment type="function">
    <text evidence="6">Cell division inhibitor that blocks the formation of polar Z ring septums. Rapidly oscillates between the poles of the cell to destabilize FtsZ filaments that have formed before they mature into polar Z rings. Prevents FtsZ polymerization.</text>
</comment>
<dbReference type="InterPro" id="IPR036145">
    <property type="entry name" value="MinC_C_sf"/>
</dbReference>
<dbReference type="PANTHER" id="PTHR34108">
    <property type="entry name" value="SEPTUM SITE-DETERMINING PROTEIN MINC"/>
    <property type="match status" value="1"/>
</dbReference>
<dbReference type="InterPro" id="IPR055219">
    <property type="entry name" value="MinC_N_1"/>
</dbReference>
<gene>
    <name evidence="6 9" type="primary">minC</name>
    <name evidence="9" type="ORF">LZ480_10065</name>
</gene>
<feature type="domain" description="Septum site-determining protein MinC N-terminal" evidence="8">
    <location>
        <begin position="6"/>
        <end position="79"/>
    </location>
</feature>
<dbReference type="InterPro" id="IPR016098">
    <property type="entry name" value="CAP/MinC_C"/>
</dbReference>
<evidence type="ECO:0000313" key="9">
    <source>
        <dbReference type="EMBL" id="MCH7322236.1"/>
    </source>
</evidence>
<dbReference type="InterPro" id="IPR013033">
    <property type="entry name" value="MinC"/>
</dbReference>
<dbReference type="RefSeq" id="WP_241369303.1">
    <property type="nucleotide sequence ID" value="NZ_JAKZFC010000003.1"/>
</dbReference>
<organism evidence="9 10">
    <name type="scientific">Solibacillus palustris</name>
    <dbReference type="NCBI Taxonomy" id="2908203"/>
    <lineage>
        <taxon>Bacteria</taxon>
        <taxon>Bacillati</taxon>
        <taxon>Bacillota</taxon>
        <taxon>Bacilli</taxon>
        <taxon>Bacillales</taxon>
        <taxon>Caryophanaceae</taxon>
        <taxon>Solibacillus</taxon>
    </lineage>
</organism>
<sequence>MKKQLVHIKGTKDGLVLRLDDQCSYTELLEELGKKVTDGHLDGKIDVQLHLGRRYCTPEQKAQLIEVVEKQQKYRVKNIQSDVLTVEESKEQEKSSHFETFVGIVRSGQVLRATGDILILGDVNPNGRVEAGGNVHIAGKLKGIVHAGANGNEEAVVFASHFEPTHVLIANLVEVMTNESKYFLEHTHQIFAYINEDGTISYDRIQELRNIRPNLSTFKGGS</sequence>
<dbReference type="Gene3D" id="3.30.160.540">
    <property type="match status" value="1"/>
</dbReference>
<keyword evidence="4 6" id="KW-0131">Cell cycle</keyword>
<dbReference type="NCBIfam" id="TIGR01222">
    <property type="entry name" value="minC"/>
    <property type="match status" value="1"/>
</dbReference>
<evidence type="ECO:0000256" key="4">
    <source>
        <dbReference type="ARBA" id="ARBA00023306"/>
    </source>
</evidence>
<proteinExistence type="inferred from homology"/>
<dbReference type="InterPro" id="IPR005526">
    <property type="entry name" value="Septum_form_inhib_MinC_C"/>
</dbReference>
<evidence type="ECO:0000256" key="3">
    <source>
        <dbReference type="ARBA" id="ARBA00023210"/>
    </source>
</evidence>
<keyword evidence="2 6" id="KW-0132">Cell division</keyword>
<dbReference type="PANTHER" id="PTHR34108:SF1">
    <property type="entry name" value="SEPTUM SITE-DETERMINING PROTEIN MINC"/>
    <property type="match status" value="1"/>
</dbReference>
<dbReference type="Pfam" id="PF03775">
    <property type="entry name" value="MinC_C"/>
    <property type="match status" value="1"/>
</dbReference>
<keyword evidence="3 6" id="KW-0717">Septation</keyword>
<protein>
    <recommendedName>
        <fullName evidence="6">Probable septum site-determining protein MinC</fullName>
    </recommendedName>
</protein>
<feature type="domain" description="Septum formation inhibitor MinC C-terminal" evidence="7">
    <location>
        <begin position="104"/>
        <end position="194"/>
    </location>
</feature>
<dbReference type="SUPFAM" id="SSF63848">
    <property type="entry name" value="Cell-division inhibitor MinC, C-terminal domain"/>
    <property type="match status" value="1"/>
</dbReference>
<comment type="caution">
    <text evidence="9">The sequence shown here is derived from an EMBL/GenBank/DDBJ whole genome shotgun (WGS) entry which is preliminary data.</text>
</comment>
<evidence type="ECO:0000313" key="10">
    <source>
        <dbReference type="Proteomes" id="UP001316087"/>
    </source>
</evidence>
<dbReference type="Pfam" id="PF22642">
    <property type="entry name" value="MinC_N_1"/>
    <property type="match status" value="1"/>
</dbReference>
<dbReference type="HAMAP" id="MF_00267">
    <property type="entry name" value="MinC"/>
    <property type="match status" value="1"/>
</dbReference>